<evidence type="ECO:0000259" key="1">
    <source>
        <dbReference type="Pfam" id="PF01789"/>
    </source>
</evidence>
<keyword evidence="3" id="KW-1185">Reference proteome</keyword>
<dbReference type="PANTHER" id="PTHR31407">
    <property type="match status" value="1"/>
</dbReference>
<proteinExistence type="predicted"/>
<dbReference type="GO" id="GO:0015979">
    <property type="term" value="P:photosynthesis"/>
    <property type="evidence" value="ECO:0007669"/>
    <property type="project" value="InterPro"/>
</dbReference>
<evidence type="ECO:0000313" key="3">
    <source>
        <dbReference type="Proteomes" id="UP001489004"/>
    </source>
</evidence>
<dbReference type="Pfam" id="PF01789">
    <property type="entry name" value="PsbP"/>
    <property type="match status" value="1"/>
</dbReference>
<dbReference type="Gene3D" id="3.40.1000.10">
    <property type="entry name" value="Mog1/PsbP, alpha/beta/alpha sandwich"/>
    <property type="match status" value="1"/>
</dbReference>
<dbReference type="AlphaFoldDB" id="A0AAW1Q9D9"/>
<dbReference type="GO" id="GO:0009654">
    <property type="term" value="C:photosystem II oxygen evolving complex"/>
    <property type="evidence" value="ECO:0007669"/>
    <property type="project" value="InterPro"/>
</dbReference>
<dbReference type="Proteomes" id="UP001489004">
    <property type="component" value="Unassembled WGS sequence"/>
</dbReference>
<name>A0AAW1Q9D9_9CHLO</name>
<accession>A0AAW1Q9D9</accession>
<reference evidence="2 3" key="1">
    <citation type="journal article" date="2024" name="Nat. Commun.">
        <title>Phylogenomics reveals the evolutionary origins of lichenization in chlorophyte algae.</title>
        <authorList>
            <person name="Puginier C."/>
            <person name="Libourel C."/>
            <person name="Otte J."/>
            <person name="Skaloud P."/>
            <person name="Haon M."/>
            <person name="Grisel S."/>
            <person name="Petersen M."/>
            <person name="Berrin J.G."/>
            <person name="Delaux P.M."/>
            <person name="Dal Grande F."/>
            <person name="Keller J."/>
        </authorList>
    </citation>
    <scope>NUCLEOTIDE SEQUENCE [LARGE SCALE GENOMIC DNA]</scope>
    <source>
        <strain evidence="2 3">SAG 2043</strain>
    </source>
</reference>
<dbReference type="SUPFAM" id="SSF55724">
    <property type="entry name" value="Mog1p/PsbP-like"/>
    <property type="match status" value="1"/>
</dbReference>
<protein>
    <recommendedName>
        <fullName evidence="1">PsbP C-terminal domain-containing protein</fullName>
    </recommendedName>
</protein>
<dbReference type="EMBL" id="JALJOR010000005">
    <property type="protein sequence ID" value="KAK9816934.1"/>
    <property type="molecule type" value="Genomic_DNA"/>
</dbReference>
<sequence length="211" mass="23035">MGLDDATIERAYAPTEAPAQAAAFKRVESKEGSFSFEQPAAWITAYNRSKPGPGALLLSGDFKSLDTFSIVRAQPEQFNLPKNGPGAEQSPDAVADKLLADQISSATTMRFELLNASQQQHADQQTYYTAEYKLETCRGEPSESLNGVKRCVGPKGQDLQTLKRHHLSAVSFAQGYAYVLNASATQEHWPAVAPALHHTVETFKLDEGLTY</sequence>
<dbReference type="GO" id="GO:0005509">
    <property type="term" value="F:calcium ion binding"/>
    <property type="evidence" value="ECO:0007669"/>
    <property type="project" value="InterPro"/>
</dbReference>
<comment type="caution">
    <text evidence="2">The sequence shown here is derived from an EMBL/GenBank/DDBJ whole genome shotgun (WGS) entry which is preliminary data.</text>
</comment>
<feature type="domain" description="PsbP C-terminal" evidence="1">
    <location>
        <begin position="23"/>
        <end position="204"/>
    </location>
</feature>
<gene>
    <name evidence="2" type="ORF">WJX72_007185</name>
</gene>
<organism evidence="2 3">
    <name type="scientific">[Myrmecia] bisecta</name>
    <dbReference type="NCBI Taxonomy" id="41462"/>
    <lineage>
        <taxon>Eukaryota</taxon>
        <taxon>Viridiplantae</taxon>
        <taxon>Chlorophyta</taxon>
        <taxon>core chlorophytes</taxon>
        <taxon>Trebouxiophyceae</taxon>
        <taxon>Trebouxiales</taxon>
        <taxon>Trebouxiaceae</taxon>
        <taxon>Myrmecia</taxon>
    </lineage>
</organism>
<evidence type="ECO:0000313" key="2">
    <source>
        <dbReference type="EMBL" id="KAK9816934.1"/>
    </source>
</evidence>
<dbReference type="InterPro" id="IPR016123">
    <property type="entry name" value="Mog1/PsbP_a/b/a-sand"/>
</dbReference>
<dbReference type="PANTHER" id="PTHR31407:SF16">
    <property type="entry name" value="PSBP DOMAIN-CONTAINING PROTEIN 7, CHLOROPLASTIC"/>
    <property type="match status" value="1"/>
</dbReference>
<dbReference type="GO" id="GO:0019898">
    <property type="term" value="C:extrinsic component of membrane"/>
    <property type="evidence" value="ECO:0007669"/>
    <property type="project" value="InterPro"/>
</dbReference>
<dbReference type="InterPro" id="IPR002683">
    <property type="entry name" value="PsbP_C"/>
</dbReference>